<dbReference type="InterPro" id="IPR016752">
    <property type="entry name" value="UCP019240_SpoVT/AbrB-related"/>
</dbReference>
<name>A0A0X1KI50_9EURY</name>
<dbReference type="Pfam" id="PF04014">
    <property type="entry name" value="MazE_antitoxin"/>
    <property type="match status" value="1"/>
</dbReference>
<sequence>MTTSEARVVEPLAKFHAKVYVKGRIRIINNEREFLGLTDGDIVKLIIRTLDEEKKPIARAYFEGMLVSGGNVTIPKDLIQKLNIKKGDMVEVLLVGYTKLNEIIPKEHYRLLKQFKYGKFKLITADEEKQLLESITSILY</sequence>
<protein>
    <submittedName>
        <fullName evidence="2">AbrB family transcriptional regulator</fullName>
    </submittedName>
</protein>
<evidence type="ECO:0000313" key="3">
    <source>
        <dbReference type="Proteomes" id="UP000062043"/>
    </source>
</evidence>
<evidence type="ECO:0000313" key="2">
    <source>
        <dbReference type="EMBL" id="AJC70923.1"/>
    </source>
</evidence>
<dbReference type="OrthoDB" id="87832at2157"/>
<gene>
    <name evidence="2" type="ORF">X802_01000</name>
</gene>
<dbReference type="InterPro" id="IPR037914">
    <property type="entry name" value="SpoVT-AbrB_sf"/>
</dbReference>
<dbReference type="PIRSF" id="PIRSF019240">
    <property type="entry name" value="UCP019240_SpoVT/AbrB-related"/>
    <property type="match status" value="1"/>
</dbReference>
<feature type="domain" description="SpoVT-AbrB" evidence="1">
    <location>
        <begin position="72"/>
        <end position="96"/>
    </location>
</feature>
<dbReference type="KEGG" id="tgy:X802_01000"/>
<keyword evidence="3" id="KW-1185">Reference proteome</keyword>
<accession>A0A0X1KI50</accession>
<dbReference type="RefSeq" id="WP_062370215.1">
    <property type="nucleotide sequence ID" value="NZ_CP007140.1"/>
</dbReference>
<dbReference type="GeneID" id="27134240"/>
<dbReference type="Proteomes" id="UP000062043">
    <property type="component" value="Chromosome"/>
</dbReference>
<organism evidence="2 3">
    <name type="scientific">Thermococcus guaymasensis DSM 11113</name>
    <dbReference type="NCBI Taxonomy" id="1432656"/>
    <lineage>
        <taxon>Archaea</taxon>
        <taxon>Methanobacteriati</taxon>
        <taxon>Methanobacteriota</taxon>
        <taxon>Thermococci</taxon>
        <taxon>Thermococcales</taxon>
        <taxon>Thermococcaceae</taxon>
        <taxon>Thermococcus</taxon>
    </lineage>
</organism>
<dbReference type="AlphaFoldDB" id="A0A0X1KI50"/>
<dbReference type="PATRIC" id="fig|1432656.3.peg.198"/>
<dbReference type="InterPro" id="IPR007159">
    <property type="entry name" value="SpoVT-AbrB_dom"/>
</dbReference>
<reference evidence="2 3" key="1">
    <citation type="submission" date="2014-01" db="EMBL/GenBank/DDBJ databases">
        <title>Genome sequencing of Thermococcus guaymasensis.</title>
        <authorList>
            <person name="Zhang X."/>
            <person name="Alvare G."/>
            <person name="Fristensky B."/>
            <person name="Chen L."/>
            <person name="Suen T."/>
            <person name="Chen Q."/>
            <person name="Ma K."/>
        </authorList>
    </citation>
    <scope>NUCLEOTIDE SEQUENCE [LARGE SCALE GENOMIC DNA]</scope>
    <source>
        <strain evidence="2 3">DSM 11113</strain>
    </source>
</reference>
<dbReference type="STRING" id="1432656.X802_01000"/>
<evidence type="ECO:0000259" key="1">
    <source>
        <dbReference type="Pfam" id="PF04014"/>
    </source>
</evidence>
<proteinExistence type="predicted"/>
<dbReference type="SUPFAM" id="SSF89447">
    <property type="entry name" value="AbrB/MazE/MraZ-like"/>
    <property type="match status" value="1"/>
</dbReference>
<dbReference type="EMBL" id="CP007140">
    <property type="protein sequence ID" value="AJC70923.1"/>
    <property type="molecule type" value="Genomic_DNA"/>
</dbReference>
<dbReference type="GO" id="GO:0003677">
    <property type="term" value="F:DNA binding"/>
    <property type="evidence" value="ECO:0007669"/>
    <property type="project" value="InterPro"/>
</dbReference>
<dbReference type="Gene3D" id="2.10.260.10">
    <property type="match status" value="1"/>
</dbReference>